<proteinExistence type="predicted"/>
<name>A0ACB0E3K3_RANTA</name>
<dbReference type="Proteomes" id="UP001162501">
    <property type="component" value="Chromosome 14"/>
</dbReference>
<organism evidence="1 2">
    <name type="scientific">Rangifer tarandus platyrhynchus</name>
    <name type="common">Svalbard reindeer</name>
    <dbReference type="NCBI Taxonomy" id="3082113"/>
    <lineage>
        <taxon>Eukaryota</taxon>
        <taxon>Metazoa</taxon>
        <taxon>Chordata</taxon>
        <taxon>Craniata</taxon>
        <taxon>Vertebrata</taxon>
        <taxon>Euteleostomi</taxon>
        <taxon>Mammalia</taxon>
        <taxon>Eutheria</taxon>
        <taxon>Laurasiatheria</taxon>
        <taxon>Artiodactyla</taxon>
        <taxon>Ruminantia</taxon>
        <taxon>Pecora</taxon>
        <taxon>Cervidae</taxon>
        <taxon>Odocoileinae</taxon>
        <taxon>Rangifer</taxon>
    </lineage>
</organism>
<protein>
    <submittedName>
        <fullName evidence="1">Uncharacterized protein</fullName>
    </submittedName>
</protein>
<evidence type="ECO:0000313" key="1">
    <source>
        <dbReference type="EMBL" id="CAI9695056.1"/>
    </source>
</evidence>
<evidence type="ECO:0000313" key="2">
    <source>
        <dbReference type="Proteomes" id="UP001162501"/>
    </source>
</evidence>
<sequence length="188" mass="20111">MRVHLRAPRGPPRGGSEFGRERPRAQPGSRAGRCRRRESDRASVPTMAGWPSSAVLLTPKDGGHESSRVGLTLPRPPWGDDGLPLGGLHVKARVKLLDSEVLNMAIPTGKAVSGPIKTVVVQEDGLVVDVSEAMKCRSADEDVIKDFGLGLQLQTEVEWHVPYPECLHVLTPGGEVRSGLSRSCVGSG</sequence>
<dbReference type="EMBL" id="OX596098">
    <property type="protein sequence ID" value="CAI9695056.1"/>
    <property type="molecule type" value="Genomic_DNA"/>
</dbReference>
<gene>
    <name evidence="1" type="ORF">MRATA1EN3_LOCUS6269</name>
</gene>
<accession>A0ACB0E3K3</accession>
<reference evidence="1" key="1">
    <citation type="submission" date="2023-05" db="EMBL/GenBank/DDBJ databases">
        <authorList>
            <consortium name="ELIXIR-Norway"/>
        </authorList>
    </citation>
    <scope>NUCLEOTIDE SEQUENCE</scope>
</reference>